<keyword evidence="2 8" id="KW-0963">Cytoplasm</keyword>
<dbReference type="Proteomes" id="UP000292345">
    <property type="component" value="Unassembled WGS sequence"/>
</dbReference>
<name>A0A0F4QIC5_9GAMM</name>
<dbReference type="InterPro" id="IPR020615">
    <property type="entry name" value="Thiolase_acyl_enz_int_AS"/>
</dbReference>
<evidence type="ECO:0000313" key="13">
    <source>
        <dbReference type="EMBL" id="KJZ07391.1"/>
    </source>
</evidence>
<dbReference type="PIRSF" id="PIRSF000429">
    <property type="entry name" value="Ac-CoA_Ac_transf"/>
    <property type="match status" value="1"/>
</dbReference>
<feature type="active site" description="Acyl-thioester intermediate" evidence="8 9">
    <location>
        <position position="99"/>
    </location>
</feature>
<keyword evidence="15" id="KW-1185">Reference proteome</keyword>
<dbReference type="PROSITE" id="PS00098">
    <property type="entry name" value="THIOLASE_1"/>
    <property type="match status" value="1"/>
</dbReference>
<dbReference type="EMBL" id="JXYA01000038">
    <property type="protein sequence ID" value="KJZ07391.1"/>
    <property type="molecule type" value="Genomic_DNA"/>
</dbReference>
<dbReference type="GO" id="GO:0003988">
    <property type="term" value="F:acetyl-CoA C-acyltransferase activity"/>
    <property type="evidence" value="ECO:0007669"/>
    <property type="project" value="UniProtKB-UniRule"/>
</dbReference>
<dbReference type="InterPro" id="IPR020616">
    <property type="entry name" value="Thiolase_N"/>
</dbReference>
<dbReference type="UniPathway" id="UPA00659"/>
<dbReference type="PATRIC" id="fig|43658.5.peg.3345"/>
<dbReference type="InterPro" id="IPR002155">
    <property type="entry name" value="Thiolase"/>
</dbReference>
<evidence type="ECO:0000313" key="16">
    <source>
        <dbReference type="Proteomes" id="UP000292345"/>
    </source>
</evidence>
<keyword evidence="5 8" id="KW-0442">Lipid degradation</keyword>
<feature type="active site" description="Proton acceptor" evidence="8 9">
    <location>
        <position position="392"/>
    </location>
</feature>
<dbReference type="InterPro" id="IPR012806">
    <property type="entry name" value="Ac-CoA_C-AcTrfase_FadI"/>
</dbReference>
<evidence type="ECO:0000313" key="14">
    <source>
        <dbReference type="EMBL" id="RZM77053.1"/>
    </source>
</evidence>
<evidence type="ECO:0000256" key="2">
    <source>
        <dbReference type="ARBA" id="ARBA00022490"/>
    </source>
</evidence>
<keyword evidence="6 8" id="KW-0443">Lipid metabolism</keyword>
<dbReference type="Gene3D" id="3.40.47.10">
    <property type="match status" value="1"/>
</dbReference>
<keyword evidence="7 8" id="KW-0012">Acyltransferase</keyword>
<feature type="active site" description="Proton acceptor" evidence="8 9">
    <location>
        <position position="422"/>
    </location>
</feature>
<sequence length="436" mass="46292">MSEQHILKTTKGDRIAIVSGLRTPFAKQATAYHHVPALDLGKVVVNEMLERLNIDKNEIDQLVFGQVVQMPEAPNIAREIVLGTGMPVSVDAYSVSRACATSFQAVANVAESIIAGHTAVGIAGGADSSSVLPIGVSKKLAGSLVDLNKARTLSQRLKIFSKLRLKDLMPVPPAVAEYSTGLSMGQTAEQMAKTHAISRADQDALAHRSHTLAAKAWDAGLLKDEVMTAHVEPYKGFIDKDNNIRANSSLEGYAKLRPVFDRKHGSVTAANATPLTDGAAAVLMMSESKAKALGYEILGYVRNYAFTAIGVHEDMLMGPAHSTPLALERAGLTLQDLDLIEMHEAFAAQTLANMKMFASDKFAQEKLGRSKALGEIDMDKFNVNGGSLAYGHPFAATGARLITQTLNELKRRGGGLALTTACAAGGLGAAFVLESA</sequence>
<evidence type="ECO:0000256" key="9">
    <source>
        <dbReference type="PIRSR" id="PIRSR000429-1"/>
    </source>
</evidence>
<dbReference type="InterPro" id="IPR020610">
    <property type="entry name" value="Thiolase_AS"/>
</dbReference>
<dbReference type="InterPro" id="IPR020617">
    <property type="entry name" value="Thiolase_C"/>
</dbReference>
<dbReference type="InterPro" id="IPR016039">
    <property type="entry name" value="Thiolase-like"/>
</dbReference>
<evidence type="ECO:0000256" key="8">
    <source>
        <dbReference type="HAMAP-Rule" id="MF_01618"/>
    </source>
</evidence>
<dbReference type="RefSeq" id="WP_046005954.1">
    <property type="nucleotide sequence ID" value="NZ_JXYA01000038.1"/>
</dbReference>
<dbReference type="InterPro" id="IPR020613">
    <property type="entry name" value="Thiolase_CS"/>
</dbReference>
<accession>A0A0F4QIC5</accession>
<dbReference type="EMBL" id="PPUZ01000046">
    <property type="protein sequence ID" value="RZM77053.1"/>
    <property type="molecule type" value="Genomic_DNA"/>
</dbReference>
<evidence type="ECO:0000256" key="6">
    <source>
        <dbReference type="ARBA" id="ARBA00023098"/>
    </source>
</evidence>
<organism evidence="13 15">
    <name type="scientific">Pseudoalteromonas rubra</name>
    <dbReference type="NCBI Taxonomy" id="43658"/>
    <lineage>
        <taxon>Bacteria</taxon>
        <taxon>Pseudomonadati</taxon>
        <taxon>Pseudomonadota</taxon>
        <taxon>Gammaproteobacteria</taxon>
        <taxon>Alteromonadales</taxon>
        <taxon>Pseudoalteromonadaceae</taxon>
        <taxon>Pseudoalteromonas</taxon>
    </lineage>
</organism>
<dbReference type="NCBIfam" id="TIGR01930">
    <property type="entry name" value="AcCoA-C-Actrans"/>
    <property type="match status" value="1"/>
</dbReference>
<evidence type="ECO:0000256" key="3">
    <source>
        <dbReference type="ARBA" id="ARBA00022679"/>
    </source>
</evidence>
<reference evidence="14 16" key="2">
    <citation type="submission" date="2018-01" db="EMBL/GenBank/DDBJ databases">
        <title>Co-occurrence of chitin degradation, pigmentation and bioactivity in marine Pseudoalteromonas.</title>
        <authorList>
            <person name="Paulsen S."/>
            <person name="Gram L."/>
            <person name="Machado H."/>
        </authorList>
    </citation>
    <scope>NUCLEOTIDE SEQUENCE [LARGE SCALE GENOMIC DNA]</scope>
    <source>
        <strain evidence="14 16">S1946</strain>
    </source>
</reference>
<comment type="catalytic activity">
    <reaction evidence="8">
        <text>an acyl-CoA + acetyl-CoA = a 3-oxoacyl-CoA + CoA</text>
        <dbReference type="Rhea" id="RHEA:21564"/>
        <dbReference type="ChEBI" id="CHEBI:57287"/>
        <dbReference type="ChEBI" id="CHEBI:57288"/>
        <dbReference type="ChEBI" id="CHEBI:58342"/>
        <dbReference type="ChEBI" id="CHEBI:90726"/>
        <dbReference type="EC" id="2.3.1.16"/>
    </reaction>
</comment>
<gene>
    <name evidence="8 14" type="primary">fadI</name>
    <name evidence="14" type="ORF">C3B51_16850</name>
    <name evidence="13" type="ORF">TW77_15830</name>
</gene>
<comment type="caution">
    <text evidence="13">The sequence shown here is derived from an EMBL/GenBank/DDBJ whole genome shotgun (WGS) entry which is preliminary data.</text>
</comment>
<dbReference type="Proteomes" id="UP000033452">
    <property type="component" value="Unassembled WGS sequence"/>
</dbReference>
<keyword evidence="4 8" id="KW-0276">Fatty acid metabolism</keyword>
<keyword evidence="3 8" id="KW-0808">Transferase</keyword>
<dbReference type="Pfam" id="PF02803">
    <property type="entry name" value="Thiolase_C"/>
    <property type="match status" value="1"/>
</dbReference>
<dbReference type="PANTHER" id="PTHR42689">
    <property type="entry name" value="ACETYL-COA ACYLTRANSFERASE FADA2 (3-KETOACYL-COA THIOLASE) (BETA-KETOTHIOLASE)-RELATED"/>
    <property type="match status" value="1"/>
</dbReference>
<evidence type="ECO:0000256" key="10">
    <source>
        <dbReference type="RuleBase" id="RU003557"/>
    </source>
</evidence>
<dbReference type="PROSITE" id="PS00099">
    <property type="entry name" value="THIOLASE_3"/>
    <property type="match status" value="1"/>
</dbReference>
<protein>
    <recommendedName>
        <fullName evidence="8">3-ketoacyl-CoA thiolase</fullName>
        <ecNumber evidence="8">2.3.1.16</ecNumber>
    </recommendedName>
    <alternativeName>
        <fullName evidence="8">ACSs</fullName>
    </alternativeName>
    <alternativeName>
        <fullName evidence="8">Acetyl-CoA acyltransferase</fullName>
    </alternativeName>
    <alternativeName>
        <fullName evidence="8">Acyl-CoA ligase</fullName>
    </alternativeName>
    <alternativeName>
        <fullName evidence="8">Beta-ketothiolase</fullName>
    </alternativeName>
    <alternativeName>
        <fullName evidence="8">Fatty acid oxidation complex subunit beta</fullName>
    </alternativeName>
</protein>
<comment type="pathway">
    <text evidence="8">Lipid metabolism; fatty acid beta-oxidation.</text>
</comment>
<comment type="subunit">
    <text evidence="8">Heterotetramer of two alpha chains (FadJ) and two beta chains (FadI).</text>
</comment>
<dbReference type="InterPro" id="IPR050521">
    <property type="entry name" value="3-ketoacyl-CoA_Thiolase"/>
</dbReference>
<dbReference type="PROSITE" id="PS00737">
    <property type="entry name" value="THIOLASE_2"/>
    <property type="match status" value="1"/>
</dbReference>
<comment type="similarity">
    <text evidence="1 8 10">Belongs to the thiolase-like superfamily. Thiolase family.</text>
</comment>
<proteinExistence type="inferred from homology"/>
<dbReference type="HAMAP" id="MF_01618">
    <property type="entry name" value="FadI"/>
    <property type="match status" value="1"/>
</dbReference>
<feature type="domain" description="Thiolase N-terminal" evidence="11">
    <location>
        <begin position="15"/>
        <end position="288"/>
    </location>
</feature>
<evidence type="ECO:0000256" key="1">
    <source>
        <dbReference type="ARBA" id="ARBA00010982"/>
    </source>
</evidence>
<comment type="subcellular location">
    <subcellularLocation>
        <location evidence="8">Cytoplasm</location>
    </subcellularLocation>
</comment>
<dbReference type="AlphaFoldDB" id="A0A0F4QIC5"/>
<dbReference type="CDD" id="cd00751">
    <property type="entry name" value="thiolase"/>
    <property type="match status" value="1"/>
</dbReference>
<evidence type="ECO:0000256" key="7">
    <source>
        <dbReference type="ARBA" id="ARBA00023315"/>
    </source>
</evidence>
<dbReference type="NCBIfam" id="NF006516">
    <property type="entry name" value="PRK08963.1"/>
    <property type="match status" value="1"/>
</dbReference>
<dbReference type="EC" id="2.3.1.16" evidence="8"/>
<evidence type="ECO:0000313" key="15">
    <source>
        <dbReference type="Proteomes" id="UP000033452"/>
    </source>
</evidence>
<evidence type="ECO:0000259" key="11">
    <source>
        <dbReference type="Pfam" id="PF00108"/>
    </source>
</evidence>
<dbReference type="FunFam" id="3.40.47.10:FF:000011">
    <property type="entry name" value="3-ketoacyl-CoA thiolase"/>
    <property type="match status" value="1"/>
</dbReference>
<dbReference type="GO" id="GO:0006635">
    <property type="term" value="P:fatty acid beta-oxidation"/>
    <property type="evidence" value="ECO:0007669"/>
    <property type="project" value="UniProtKB-UniRule"/>
</dbReference>
<evidence type="ECO:0000256" key="5">
    <source>
        <dbReference type="ARBA" id="ARBA00022963"/>
    </source>
</evidence>
<dbReference type="Pfam" id="PF00108">
    <property type="entry name" value="Thiolase_N"/>
    <property type="match status" value="1"/>
</dbReference>
<reference evidence="13 15" key="1">
    <citation type="journal article" date="2015" name="BMC Genomics">
        <title>Genome mining reveals unlocked bioactive potential of marine Gram-negative bacteria.</title>
        <authorList>
            <person name="Machado H."/>
            <person name="Sonnenschein E.C."/>
            <person name="Melchiorsen J."/>
            <person name="Gram L."/>
        </authorList>
    </citation>
    <scope>NUCLEOTIDE SEQUENCE [LARGE SCALE GENOMIC DNA]</scope>
    <source>
        <strain evidence="13 15">S2471</strain>
    </source>
</reference>
<dbReference type="PANTHER" id="PTHR42689:SF1">
    <property type="entry name" value="ACETYL-COA ACYLTRANSFERASE FADA2 (3-KETOACYL-COA THIOLASE) (BETA-KETOTHIOLASE)-RELATED"/>
    <property type="match status" value="1"/>
</dbReference>
<dbReference type="GO" id="GO:0005829">
    <property type="term" value="C:cytosol"/>
    <property type="evidence" value="ECO:0007669"/>
    <property type="project" value="TreeGrafter"/>
</dbReference>
<evidence type="ECO:0000256" key="4">
    <source>
        <dbReference type="ARBA" id="ARBA00022832"/>
    </source>
</evidence>
<dbReference type="OrthoDB" id="8951704at2"/>
<evidence type="ECO:0000259" key="12">
    <source>
        <dbReference type="Pfam" id="PF02803"/>
    </source>
</evidence>
<dbReference type="SUPFAM" id="SSF53901">
    <property type="entry name" value="Thiolase-like"/>
    <property type="match status" value="2"/>
</dbReference>
<feature type="domain" description="Thiolase C-terminal" evidence="12">
    <location>
        <begin position="297"/>
        <end position="434"/>
    </location>
</feature>
<comment type="function">
    <text evidence="8">Catalyzes the final step of fatty acid oxidation in which acetyl-CoA is released and the CoA ester of a fatty acid two carbons shorter is formed.</text>
</comment>
<dbReference type="NCBIfam" id="TIGR02446">
    <property type="entry name" value="FadI"/>
    <property type="match status" value="1"/>
</dbReference>